<evidence type="ECO:0000313" key="1">
    <source>
        <dbReference type="EMBL" id="TQV86182.1"/>
    </source>
</evidence>
<accession>A0A545U9N3</accession>
<dbReference type="SUPFAM" id="SSF50974">
    <property type="entry name" value="Nitrous oxide reductase, N-terminal domain"/>
    <property type="match status" value="1"/>
</dbReference>
<reference evidence="1 2" key="1">
    <citation type="submission" date="2019-06" db="EMBL/GenBank/DDBJ databases">
        <title>Whole genome sequence for Cellvibrionaceae sp. R142.</title>
        <authorList>
            <person name="Wang G."/>
        </authorList>
    </citation>
    <scope>NUCLEOTIDE SEQUENCE [LARGE SCALE GENOMIC DNA]</scope>
    <source>
        <strain evidence="1 2">R142</strain>
    </source>
</reference>
<sequence length="420" mass="45088">MKQRLAVVAGAISLALLIVCGIEVFNQASYGRGGKESTANVQGPAKEIAFVSNAVDGTVTLIDIAGQQQVGLIDIKPDGAQVGFLRDPLQWLGQAIIERRGGLNYAQDSDLSRDGQVLFVSRGFLADVAAFDIATGEVLWRTPIAGFRADHMTIAPDGRRLYVSATIYGGNSVEVLDTTTGDKLGSFVAGQWPHDVHTTQDGKHIYTASLGNMQKPLRERGLDEDAYTVTVVDSQSLTTVRRYAFEAGVRPFQVTGNEATLYAQLSNTHSLIAHDLLTDSRIARLDLPVAAGVSETDWDFEAPHHGLALSPDEATLCVAGRASDYAGLVTTTDMRVAALVEVGNAPSWSVFDSSGEVCLLANTRSDDVSLVSIREQRELARIAAGRAPKHITVGWVPESVLASTSEGRLEWHCLKQKCAN</sequence>
<dbReference type="AlphaFoldDB" id="A0A545U9N3"/>
<name>A0A545U9N3_9GAMM</name>
<dbReference type="InterPro" id="IPR015943">
    <property type="entry name" value="WD40/YVTN_repeat-like_dom_sf"/>
</dbReference>
<dbReference type="Gene3D" id="2.130.10.10">
    <property type="entry name" value="YVTN repeat-like/Quinoprotein amine dehydrogenase"/>
    <property type="match status" value="2"/>
</dbReference>
<dbReference type="InterPro" id="IPR051200">
    <property type="entry name" value="Host-pathogen_enzymatic-act"/>
</dbReference>
<proteinExistence type="predicted"/>
<gene>
    <name evidence="1" type="ORF">FKG94_01105</name>
</gene>
<organism evidence="1 2">
    <name type="scientific">Exilibacterium tricleocarpae</name>
    <dbReference type="NCBI Taxonomy" id="2591008"/>
    <lineage>
        <taxon>Bacteria</taxon>
        <taxon>Pseudomonadati</taxon>
        <taxon>Pseudomonadota</taxon>
        <taxon>Gammaproteobacteria</taxon>
        <taxon>Cellvibrionales</taxon>
        <taxon>Cellvibrionaceae</taxon>
        <taxon>Exilibacterium</taxon>
    </lineage>
</organism>
<dbReference type="Proteomes" id="UP000319732">
    <property type="component" value="Unassembled WGS sequence"/>
</dbReference>
<dbReference type="Pfam" id="PF10282">
    <property type="entry name" value="Lactonase"/>
    <property type="match status" value="1"/>
</dbReference>
<dbReference type="EMBL" id="VHSG01000002">
    <property type="protein sequence ID" value="TQV86182.1"/>
    <property type="molecule type" value="Genomic_DNA"/>
</dbReference>
<dbReference type="PANTHER" id="PTHR47197">
    <property type="entry name" value="PROTEIN NIRF"/>
    <property type="match status" value="1"/>
</dbReference>
<evidence type="ECO:0000313" key="2">
    <source>
        <dbReference type="Proteomes" id="UP000319732"/>
    </source>
</evidence>
<dbReference type="OrthoDB" id="145213at2"/>
<dbReference type="InterPro" id="IPR019405">
    <property type="entry name" value="Lactonase_7-beta_prop"/>
</dbReference>
<dbReference type="InterPro" id="IPR011045">
    <property type="entry name" value="N2O_reductase_N"/>
</dbReference>
<protein>
    <submittedName>
        <fullName evidence="1">Beta-propeller fold lactonase family protein</fullName>
    </submittedName>
</protein>
<comment type="caution">
    <text evidence="1">The sequence shown here is derived from an EMBL/GenBank/DDBJ whole genome shotgun (WGS) entry which is preliminary data.</text>
</comment>
<dbReference type="PANTHER" id="PTHR47197:SF3">
    <property type="entry name" value="DIHYDRO-HEME D1 DEHYDROGENASE"/>
    <property type="match status" value="1"/>
</dbReference>
<keyword evidence="2" id="KW-1185">Reference proteome</keyword>
<dbReference type="RefSeq" id="WP_142902334.1">
    <property type="nucleotide sequence ID" value="NZ_ML660087.1"/>
</dbReference>